<sequence length="338" mass="39403">MSTKKMTTLSTSTVELENLVDDETGEITFLDLPDLTLDCILERLPPAGLCSMAGVCTSLRERCISNHLWERHMKQKWGKIIGPAAYRKWQFNIAASKDFDNCKQGKQKKLMRLLSIVLPFSWMNSMEDDNNVKQKSSLPVDSIMSWYLALETGRFWFPAQVYNRENGHVGFMLSCYDAELSYDPRTNTFQARYPPHGRRAIAIETGVPWERLRAPPIDTSPHHLHISDCLNDLRPGDHIEIQWRRNKEFPYGWWYGVVGHLEPCDGNENYCRCHNSDTIVLEFHQYTRGSRWRCTMINRKEHREEGNEADGFYGGIRKLNANEEISRWKQLWPTEVLE</sequence>
<evidence type="ECO:0000313" key="3">
    <source>
        <dbReference type="Proteomes" id="UP000027138"/>
    </source>
</evidence>
<accession>A0A067L434</accession>
<dbReference type="PANTHER" id="PTHR31482">
    <property type="entry name" value="ESTS AU081301(E20138)"/>
    <property type="match status" value="1"/>
</dbReference>
<dbReference type="PANTHER" id="PTHR31482:SF2">
    <property type="entry name" value="F-BOX DOMAIN-CONTAINING PROTEIN"/>
    <property type="match status" value="1"/>
</dbReference>
<evidence type="ECO:0000259" key="1">
    <source>
        <dbReference type="PROSITE" id="PS50181"/>
    </source>
</evidence>
<dbReference type="Proteomes" id="UP000027138">
    <property type="component" value="Unassembled WGS sequence"/>
</dbReference>
<name>A0A067L434_JATCU</name>
<dbReference type="SUPFAM" id="SSF81383">
    <property type="entry name" value="F-box domain"/>
    <property type="match status" value="1"/>
</dbReference>
<reference evidence="2 3" key="1">
    <citation type="journal article" date="2014" name="PLoS ONE">
        <title>Global Analysis of Gene Expression Profiles in Physic Nut (Jatropha curcas L.) Seedlings Exposed to Salt Stress.</title>
        <authorList>
            <person name="Zhang L."/>
            <person name="Zhang C."/>
            <person name="Wu P."/>
            <person name="Chen Y."/>
            <person name="Li M."/>
            <person name="Jiang H."/>
            <person name="Wu G."/>
        </authorList>
    </citation>
    <scope>NUCLEOTIDE SEQUENCE [LARGE SCALE GENOMIC DNA]</scope>
    <source>
        <strain evidence="3">cv. GZQX0401</strain>
        <tissue evidence="2">Young leaves</tissue>
    </source>
</reference>
<organism evidence="2 3">
    <name type="scientific">Jatropha curcas</name>
    <name type="common">Barbados nut</name>
    <dbReference type="NCBI Taxonomy" id="180498"/>
    <lineage>
        <taxon>Eukaryota</taxon>
        <taxon>Viridiplantae</taxon>
        <taxon>Streptophyta</taxon>
        <taxon>Embryophyta</taxon>
        <taxon>Tracheophyta</taxon>
        <taxon>Spermatophyta</taxon>
        <taxon>Magnoliopsida</taxon>
        <taxon>eudicotyledons</taxon>
        <taxon>Gunneridae</taxon>
        <taxon>Pentapetalae</taxon>
        <taxon>rosids</taxon>
        <taxon>fabids</taxon>
        <taxon>Malpighiales</taxon>
        <taxon>Euphorbiaceae</taxon>
        <taxon>Crotonoideae</taxon>
        <taxon>Jatropheae</taxon>
        <taxon>Jatropha</taxon>
    </lineage>
</organism>
<gene>
    <name evidence="2" type="ORF">JCGZ_22734</name>
</gene>
<dbReference type="STRING" id="180498.A0A067L434"/>
<dbReference type="InterPro" id="IPR036047">
    <property type="entry name" value="F-box-like_dom_sf"/>
</dbReference>
<protein>
    <recommendedName>
        <fullName evidence="1">F-box domain-containing protein</fullName>
    </recommendedName>
</protein>
<dbReference type="AlphaFoldDB" id="A0A067L434"/>
<feature type="domain" description="F-box" evidence="1">
    <location>
        <begin position="26"/>
        <end position="72"/>
    </location>
</feature>
<dbReference type="Pfam" id="PF12937">
    <property type="entry name" value="F-box-like"/>
    <property type="match status" value="1"/>
</dbReference>
<dbReference type="EMBL" id="KK914277">
    <property type="protein sequence ID" value="KDP43182.1"/>
    <property type="molecule type" value="Genomic_DNA"/>
</dbReference>
<dbReference type="Gene3D" id="1.20.1280.50">
    <property type="match status" value="1"/>
</dbReference>
<dbReference type="InterPro" id="IPR001810">
    <property type="entry name" value="F-box_dom"/>
</dbReference>
<dbReference type="PROSITE" id="PS50181">
    <property type="entry name" value="FBOX"/>
    <property type="match status" value="1"/>
</dbReference>
<evidence type="ECO:0000313" key="2">
    <source>
        <dbReference type="EMBL" id="KDP43182.1"/>
    </source>
</evidence>
<dbReference type="OrthoDB" id="512036at2759"/>
<keyword evidence="3" id="KW-1185">Reference proteome</keyword>
<proteinExistence type="predicted"/>